<proteinExistence type="predicted"/>
<feature type="transmembrane region" description="Helical" evidence="1">
    <location>
        <begin position="48"/>
        <end position="68"/>
    </location>
</feature>
<protein>
    <submittedName>
        <fullName evidence="2">Uncharacterized protein</fullName>
    </submittedName>
</protein>
<reference evidence="2 3" key="1">
    <citation type="submission" date="2016-11" db="EMBL/GenBank/DDBJ databases">
        <authorList>
            <person name="Jaros S."/>
            <person name="Januszkiewicz K."/>
            <person name="Wedrychowicz H."/>
        </authorList>
    </citation>
    <scope>NUCLEOTIDE SEQUENCE [LARGE SCALE GENOMIC DNA]</scope>
    <source>
        <strain evidence="2 3">DSM 29431</strain>
    </source>
</reference>
<organism evidence="2 3">
    <name type="scientific">Marivita hallyeonensis</name>
    <dbReference type="NCBI Taxonomy" id="996342"/>
    <lineage>
        <taxon>Bacteria</taxon>
        <taxon>Pseudomonadati</taxon>
        <taxon>Pseudomonadota</taxon>
        <taxon>Alphaproteobacteria</taxon>
        <taxon>Rhodobacterales</taxon>
        <taxon>Roseobacteraceae</taxon>
        <taxon>Marivita</taxon>
    </lineage>
</organism>
<sequence length="153" mass="16992">MVCGVCQLLGIEVNGSTISDFFSRIVFFKFGSCHGSVTFPNETVSEFLTIYFVFFIAGCAVALVQLLFARVFSVEHYVIKKLGGLGEIIWTTLIIVWLPAVMVAINLVSRILQCYDFSYFAQVSYTLIAVFIILPLHMIGAIFLAEKLDATAK</sequence>
<gene>
    <name evidence="2" type="ORF">SAMN05443551_0176</name>
</gene>
<dbReference type="AlphaFoldDB" id="A0A1M5YA07"/>
<keyword evidence="3" id="KW-1185">Reference proteome</keyword>
<evidence type="ECO:0000313" key="3">
    <source>
        <dbReference type="Proteomes" id="UP000184221"/>
    </source>
</evidence>
<keyword evidence="1" id="KW-0812">Transmembrane</keyword>
<dbReference type="EMBL" id="FQXC01000014">
    <property type="protein sequence ID" value="SHI08658.1"/>
    <property type="molecule type" value="Genomic_DNA"/>
</dbReference>
<accession>A0A1M5YA07</accession>
<keyword evidence="1" id="KW-0472">Membrane</keyword>
<evidence type="ECO:0000313" key="2">
    <source>
        <dbReference type="EMBL" id="SHI08658.1"/>
    </source>
</evidence>
<feature type="transmembrane region" description="Helical" evidence="1">
    <location>
        <begin position="88"/>
        <end position="112"/>
    </location>
</feature>
<evidence type="ECO:0000256" key="1">
    <source>
        <dbReference type="SAM" id="Phobius"/>
    </source>
</evidence>
<dbReference type="Proteomes" id="UP000184221">
    <property type="component" value="Unassembled WGS sequence"/>
</dbReference>
<feature type="transmembrane region" description="Helical" evidence="1">
    <location>
        <begin position="124"/>
        <end position="145"/>
    </location>
</feature>
<keyword evidence="1" id="KW-1133">Transmembrane helix</keyword>
<dbReference type="STRING" id="996342.SAMN05443551_0176"/>
<name>A0A1M5YA07_9RHOB</name>